<evidence type="ECO:0000313" key="2">
    <source>
        <dbReference type="Proteomes" id="UP001314170"/>
    </source>
</evidence>
<protein>
    <submittedName>
        <fullName evidence="1">Uncharacterized protein</fullName>
    </submittedName>
</protein>
<evidence type="ECO:0000313" key="1">
    <source>
        <dbReference type="EMBL" id="CAK7325721.1"/>
    </source>
</evidence>
<dbReference type="Proteomes" id="UP001314170">
    <property type="component" value="Unassembled WGS sequence"/>
</dbReference>
<proteinExistence type="predicted"/>
<keyword evidence="2" id="KW-1185">Reference proteome</keyword>
<sequence length="143" mass="16006">MSEFGPLKPTSTNHSSLLSKSMWLCPLLKPTLMLTCKMCCICTAICGKCQRCLMSGLQLVSELGAARGPRYLEKRADGFEVVVGLEEKGLTDSDQRGYWSVQERWLWVVLSRRMWSEMVAIGGGWRIVENRSEMVAVGDGVDR</sequence>
<reference evidence="1 2" key="1">
    <citation type="submission" date="2024-01" db="EMBL/GenBank/DDBJ databases">
        <authorList>
            <person name="Waweru B."/>
        </authorList>
    </citation>
    <scope>NUCLEOTIDE SEQUENCE [LARGE SCALE GENOMIC DNA]</scope>
</reference>
<dbReference type="AlphaFoldDB" id="A0AAV1QVJ6"/>
<dbReference type="EMBL" id="CAWUPB010000850">
    <property type="protein sequence ID" value="CAK7325721.1"/>
    <property type="molecule type" value="Genomic_DNA"/>
</dbReference>
<name>A0AAV1QVJ6_9ROSI</name>
<organism evidence="1 2">
    <name type="scientific">Dovyalis caffra</name>
    <dbReference type="NCBI Taxonomy" id="77055"/>
    <lineage>
        <taxon>Eukaryota</taxon>
        <taxon>Viridiplantae</taxon>
        <taxon>Streptophyta</taxon>
        <taxon>Embryophyta</taxon>
        <taxon>Tracheophyta</taxon>
        <taxon>Spermatophyta</taxon>
        <taxon>Magnoliopsida</taxon>
        <taxon>eudicotyledons</taxon>
        <taxon>Gunneridae</taxon>
        <taxon>Pentapetalae</taxon>
        <taxon>rosids</taxon>
        <taxon>fabids</taxon>
        <taxon>Malpighiales</taxon>
        <taxon>Salicaceae</taxon>
        <taxon>Flacourtieae</taxon>
        <taxon>Dovyalis</taxon>
    </lineage>
</organism>
<gene>
    <name evidence="1" type="ORF">DCAF_LOCUS3410</name>
</gene>
<comment type="caution">
    <text evidence="1">The sequence shown here is derived from an EMBL/GenBank/DDBJ whole genome shotgun (WGS) entry which is preliminary data.</text>
</comment>
<accession>A0AAV1QVJ6</accession>